<dbReference type="GO" id="GO:0006367">
    <property type="term" value="P:transcription initiation at RNA polymerase II promoter"/>
    <property type="evidence" value="ECO:0007669"/>
    <property type="project" value="TreeGrafter"/>
</dbReference>
<evidence type="ECO:0000256" key="6">
    <source>
        <dbReference type="ARBA" id="ARBA00023242"/>
    </source>
</evidence>
<keyword evidence="6" id="KW-0539">Nucleus</keyword>
<feature type="repeat" description="WD" evidence="7">
    <location>
        <begin position="429"/>
        <end position="470"/>
    </location>
</feature>
<dbReference type="SUPFAM" id="SSF160897">
    <property type="entry name" value="Taf5 N-terminal domain-like"/>
    <property type="match status" value="1"/>
</dbReference>
<keyword evidence="10" id="KW-0648">Protein biosynthesis</keyword>
<dbReference type="InterPro" id="IPR007582">
    <property type="entry name" value="TFIID_NTD2"/>
</dbReference>
<evidence type="ECO:0000256" key="7">
    <source>
        <dbReference type="PROSITE-ProRule" id="PRU00221"/>
    </source>
</evidence>
<keyword evidence="2 7" id="KW-0853">WD repeat</keyword>
<dbReference type="CDD" id="cd00200">
    <property type="entry name" value="WD40"/>
    <property type="match status" value="1"/>
</dbReference>
<dbReference type="VEuPathDB" id="MicrosporidiaDB:CWI39_0427p0030"/>
<dbReference type="InterPro" id="IPR020472">
    <property type="entry name" value="WD40_PAC1"/>
</dbReference>
<dbReference type="Gene3D" id="2.130.10.10">
    <property type="entry name" value="YVTN repeat-like/Quinoprotein amine dehydrogenase"/>
    <property type="match status" value="2"/>
</dbReference>
<keyword evidence="3" id="KW-0677">Repeat</keyword>
<evidence type="ECO:0000256" key="5">
    <source>
        <dbReference type="ARBA" id="ARBA00023163"/>
    </source>
</evidence>
<dbReference type="PANTHER" id="PTHR19879">
    <property type="entry name" value="TRANSCRIPTION INITIATION FACTOR TFIID"/>
    <property type="match status" value="1"/>
</dbReference>
<dbReference type="InterPro" id="IPR019775">
    <property type="entry name" value="WD40_repeat_CS"/>
</dbReference>
<gene>
    <name evidence="10" type="ORF">CWI39_0427p0030</name>
</gene>
<comment type="subcellular location">
    <subcellularLocation>
        <location evidence="1">Nucleus</location>
    </subcellularLocation>
</comment>
<dbReference type="VEuPathDB" id="MicrosporidiaDB:CWI36_1628p0010"/>
<dbReference type="Pfam" id="PF00400">
    <property type="entry name" value="WD40"/>
    <property type="match status" value="5"/>
</dbReference>
<feature type="repeat" description="WD" evidence="7">
    <location>
        <begin position="471"/>
        <end position="512"/>
    </location>
</feature>
<dbReference type="GO" id="GO:0005669">
    <property type="term" value="C:transcription factor TFIID complex"/>
    <property type="evidence" value="ECO:0007669"/>
    <property type="project" value="TreeGrafter"/>
</dbReference>
<name>A0A4Q9LFN8_9MICR</name>
<dbReference type="InterPro" id="IPR001680">
    <property type="entry name" value="WD40_rpt"/>
</dbReference>
<protein>
    <submittedName>
        <fullName evidence="10">Subunit 5 of transcription initiation factor IID</fullName>
    </submittedName>
</protein>
<feature type="domain" description="TFIID subunit TAF5 NTD2" evidence="9">
    <location>
        <begin position="23"/>
        <end position="146"/>
    </location>
</feature>
<dbReference type="Gene3D" id="1.25.40.500">
    <property type="entry name" value="TFIID subunit TAF5, NTD2 domain"/>
    <property type="match status" value="1"/>
</dbReference>
<sequence>MQSPDPESQKPKIVRHTLQPNEPSLQSSFTSLKSWIEDSLDLFRNDLLNLLYPLFLHTFFDLVAISSDEANEFFQMHSTDFPHKRDELNQLSSIRDPLHIRENTLAYSLRTNKYYLPLSKYAFDLFINFIEEQSLHYILKTVNQYIDIKVTLTPNTTLPGLLNHPISNTPLTLNTYLVSKETEEAILQDEQYKYDHLETFVTQLKKQRSEQTPLDTDKSLSIPTHNTPSNISSEIEKLKDLTKRVTVSKNTLPSICCYTLHNTYDQLTCSEISDNTQLIACGYQSGVIEIFSVNGTLYKLKSSSELETSDIREVIPKQKNSPTSTPVTENNSNINNLYTSLGNKNKLIGHTGPVFGTKFFSTNKYLVSCSQDCTVRLWSLEMWICVGRYKCHSFPLWCVDVSNDNFYWCSGSADRCVSVWNIKGVVRLLVGALSDVLCVKYHPNGMYIFTGSSDQKIRMYDVLEGSIVRTYNGHKDSVTCLSVSHCGRYLLSGCKDGSVILWDINTCSIINEYLGHEKAVYSVGFCYFGNLLVSSAGDNSVRLWDKADKVCLGTYFTKGTPIYCVKFGYRNIISCYIIGVTDICSNVKGVNNNIYCNIKGVNYMCSNVKGGNDMYCNIKGVNNICSNVKGVNNMCSN</sequence>
<organism evidence="10 11">
    <name type="scientific">Hamiltosporidium magnivora</name>
    <dbReference type="NCBI Taxonomy" id="148818"/>
    <lineage>
        <taxon>Eukaryota</taxon>
        <taxon>Fungi</taxon>
        <taxon>Fungi incertae sedis</taxon>
        <taxon>Microsporidia</taxon>
        <taxon>Dubosqiidae</taxon>
        <taxon>Hamiltosporidium</taxon>
    </lineage>
</organism>
<dbReference type="PROSITE" id="PS50082">
    <property type="entry name" value="WD_REPEATS_2"/>
    <property type="match status" value="5"/>
</dbReference>
<dbReference type="InterPro" id="IPR036322">
    <property type="entry name" value="WD40_repeat_dom_sf"/>
</dbReference>
<evidence type="ECO:0000259" key="9">
    <source>
        <dbReference type="Pfam" id="PF04494"/>
    </source>
</evidence>
<evidence type="ECO:0000256" key="3">
    <source>
        <dbReference type="ARBA" id="ARBA00022737"/>
    </source>
</evidence>
<dbReference type="EMBL" id="PIXR01000427">
    <property type="protein sequence ID" value="TBU06774.1"/>
    <property type="molecule type" value="Genomic_DNA"/>
</dbReference>
<dbReference type="Proteomes" id="UP000293045">
    <property type="component" value="Unassembled WGS sequence"/>
</dbReference>
<dbReference type="PRINTS" id="PR00320">
    <property type="entry name" value="GPROTEINBRPT"/>
</dbReference>
<keyword evidence="5" id="KW-0804">Transcription</keyword>
<evidence type="ECO:0000256" key="8">
    <source>
        <dbReference type="SAM" id="MobiDB-lite"/>
    </source>
</evidence>
<evidence type="ECO:0000313" key="11">
    <source>
        <dbReference type="Proteomes" id="UP000293045"/>
    </source>
</evidence>
<dbReference type="PANTHER" id="PTHR19879:SF1">
    <property type="entry name" value="CANNONBALL-RELATED"/>
    <property type="match status" value="1"/>
</dbReference>
<evidence type="ECO:0000256" key="4">
    <source>
        <dbReference type="ARBA" id="ARBA00023015"/>
    </source>
</evidence>
<dbReference type="CDD" id="cd08044">
    <property type="entry name" value="TAF5_NTD2"/>
    <property type="match status" value="1"/>
</dbReference>
<dbReference type="PROSITE" id="PS00678">
    <property type="entry name" value="WD_REPEATS_1"/>
    <property type="match status" value="1"/>
</dbReference>
<feature type="repeat" description="WD" evidence="7">
    <location>
        <begin position="347"/>
        <end position="381"/>
    </location>
</feature>
<keyword evidence="4" id="KW-0805">Transcription regulation</keyword>
<keyword evidence="10" id="KW-0396">Initiation factor</keyword>
<dbReference type="GO" id="GO:0003743">
    <property type="term" value="F:translation initiation factor activity"/>
    <property type="evidence" value="ECO:0007669"/>
    <property type="project" value="UniProtKB-KW"/>
</dbReference>
<feature type="repeat" description="WD" evidence="7">
    <location>
        <begin position="389"/>
        <end position="423"/>
    </location>
</feature>
<evidence type="ECO:0000256" key="1">
    <source>
        <dbReference type="ARBA" id="ARBA00004123"/>
    </source>
</evidence>
<dbReference type="InterPro" id="IPR037264">
    <property type="entry name" value="TFIID_NTD2_sf"/>
</dbReference>
<feature type="repeat" description="WD" evidence="7">
    <location>
        <begin position="513"/>
        <end position="545"/>
    </location>
</feature>
<accession>A0A4Q9LFN8</accession>
<dbReference type="SMART" id="SM00320">
    <property type="entry name" value="WD40"/>
    <property type="match status" value="6"/>
</dbReference>
<proteinExistence type="predicted"/>
<evidence type="ECO:0000256" key="2">
    <source>
        <dbReference type="ARBA" id="ARBA00022574"/>
    </source>
</evidence>
<dbReference type="PROSITE" id="PS50294">
    <property type="entry name" value="WD_REPEATS_REGION"/>
    <property type="match status" value="4"/>
</dbReference>
<evidence type="ECO:0000313" key="10">
    <source>
        <dbReference type="EMBL" id="TBU06774.1"/>
    </source>
</evidence>
<dbReference type="GO" id="GO:0016251">
    <property type="term" value="F:RNA polymerase II general transcription initiation factor activity"/>
    <property type="evidence" value="ECO:0007669"/>
    <property type="project" value="TreeGrafter"/>
</dbReference>
<comment type="caution">
    <text evidence="10">The sequence shown here is derived from an EMBL/GenBank/DDBJ whole genome shotgun (WGS) entry which is preliminary data.</text>
</comment>
<dbReference type="Pfam" id="PF04494">
    <property type="entry name" value="TFIID_NTD2"/>
    <property type="match status" value="1"/>
</dbReference>
<dbReference type="InterPro" id="IPR015943">
    <property type="entry name" value="WD40/YVTN_repeat-like_dom_sf"/>
</dbReference>
<reference evidence="10 11" key="1">
    <citation type="submission" date="2017-12" db="EMBL/GenBank/DDBJ databases">
        <authorList>
            <person name="Pombert J.-F."/>
            <person name="Haag K.L."/>
            <person name="Ebert D."/>
        </authorList>
    </citation>
    <scope>NUCLEOTIDE SEQUENCE [LARGE SCALE GENOMIC DNA]</scope>
    <source>
        <strain evidence="10">IL-BN-2</strain>
    </source>
</reference>
<feature type="region of interest" description="Disordered" evidence="8">
    <location>
        <begin position="208"/>
        <end position="229"/>
    </location>
</feature>
<dbReference type="SUPFAM" id="SSF50978">
    <property type="entry name" value="WD40 repeat-like"/>
    <property type="match status" value="1"/>
</dbReference>
<dbReference type="AlphaFoldDB" id="A0A4Q9LFN8"/>